<keyword evidence="1 6" id="KW-0963">Cytoplasm</keyword>
<dbReference type="InterPro" id="IPR029064">
    <property type="entry name" value="Ribosomal_eL30-like_sf"/>
</dbReference>
<feature type="domain" description="RNA 2-O ribose methyltransferase substrate binding" evidence="7">
    <location>
        <begin position="4"/>
        <end position="80"/>
    </location>
</feature>
<dbReference type="InterPro" id="IPR024915">
    <property type="entry name" value="23S_rRNA_MeTrfase_RlmB"/>
</dbReference>
<dbReference type="RefSeq" id="WP_157989549.1">
    <property type="nucleotide sequence ID" value="NZ_LR217720.1"/>
</dbReference>
<dbReference type="GO" id="GO:0005829">
    <property type="term" value="C:cytosol"/>
    <property type="evidence" value="ECO:0007669"/>
    <property type="project" value="TreeGrafter"/>
</dbReference>
<dbReference type="SMART" id="SM00967">
    <property type="entry name" value="SpoU_sub_bind"/>
    <property type="match status" value="1"/>
</dbReference>
<keyword evidence="3 6" id="KW-0489">Methyltransferase</keyword>
<dbReference type="Proteomes" id="UP000294418">
    <property type="component" value="Chromosome"/>
</dbReference>
<dbReference type="FunFam" id="3.40.1280.10:FF:000008">
    <property type="entry name" value="Group 3 RNA methyltransferase TrmH"/>
    <property type="match status" value="1"/>
</dbReference>
<dbReference type="SUPFAM" id="SSF55315">
    <property type="entry name" value="L30e-like"/>
    <property type="match status" value="1"/>
</dbReference>
<comment type="function">
    <text evidence="6">Specifically methylates the ribose of guanosine 2251 in 23S rRNA.</text>
</comment>
<dbReference type="PANTHER" id="PTHR46429:SF1">
    <property type="entry name" value="23S RRNA (GUANOSINE-2'-O-)-METHYLTRANSFERASE RLMB"/>
    <property type="match status" value="1"/>
</dbReference>
<dbReference type="PANTHER" id="PTHR46429">
    <property type="entry name" value="23S RRNA (GUANOSINE-2'-O-)-METHYLTRANSFERASE RLMB"/>
    <property type="match status" value="1"/>
</dbReference>
<organism evidence="8 9">
    <name type="scientific">Candidatus Erwinia haradaeae</name>
    <dbReference type="NCBI Taxonomy" id="1922217"/>
    <lineage>
        <taxon>Bacteria</taxon>
        <taxon>Pseudomonadati</taxon>
        <taxon>Pseudomonadota</taxon>
        <taxon>Gammaproteobacteria</taxon>
        <taxon>Enterobacterales</taxon>
        <taxon>Erwiniaceae</taxon>
        <taxon>Erwinia</taxon>
    </lineage>
</organism>
<evidence type="ECO:0000259" key="7">
    <source>
        <dbReference type="SMART" id="SM00967"/>
    </source>
</evidence>
<dbReference type="GO" id="GO:0070039">
    <property type="term" value="F:rRNA (guanosine-2'-O-)-methyltransferase activity"/>
    <property type="evidence" value="ECO:0007669"/>
    <property type="project" value="UniProtKB-UniRule"/>
</dbReference>
<gene>
    <name evidence="6 8" type="primary">rlmB</name>
    <name evidence="8" type="ORF">ERCILAFE3058_102</name>
</gene>
<dbReference type="InterPro" id="IPR001537">
    <property type="entry name" value="SpoU_MeTrfase"/>
</dbReference>
<proteinExistence type="inferred from homology"/>
<dbReference type="CDD" id="cd18103">
    <property type="entry name" value="SpoU-like_RlmB"/>
    <property type="match status" value="1"/>
</dbReference>
<dbReference type="NCBIfam" id="TIGR00186">
    <property type="entry name" value="rRNA_methyl_3"/>
    <property type="match status" value="1"/>
</dbReference>
<feature type="binding site" evidence="6">
    <location>
        <position position="216"/>
    </location>
    <ligand>
        <name>S-adenosyl-L-methionine</name>
        <dbReference type="ChEBI" id="CHEBI:59789"/>
    </ligand>
</feature>
<dbReference type="Gene3D" id="3.30.1330.30">
    <property type="match status" value="1"/>
</dbReference>
<dbReference type="InterPro" id="IPR029026">
    <property type="entry name" value="tRNA_m1G_MTases_N"/>
</dbReference>
<keyword evidence="4 6" id="KW-0808">Transferase</keyword>
<dbReference type="EC" id="2.1.1.185" evidence="6"/>
<dbReference type="Pfam" id="PF00588">
    <property type="entry name" value="SpoU_methylase"/>
    <property type="match status" value="1"/>
</dbReference>
<dbReference type="Gene3D" id="3.40.1280.10">
    <property type="match status" value="1"/>
</dbReference>
<evidence type="ECO:0000256" key="2">
    <source>
        <dbReference type="ARBA" id="ARBA00022552"/>
    </source>
</evidence>
<dbReference type="InterPro" id="IPR013123">
    <property type="entry name" value="SpoU_subst-bd"/>
</dbReference>
<protein>
    <recommendedName>
        <fullName evidence="6">23S rRNA (guanosine-2'-O-)-methyltransferase RlmB</fullName>
        <ecNumber evidence="6">2.1.1.185</ecNumber>
    </recommendedName>
    <alternativeName>
        <fullName evidence="6">23S rRNA (guanosine2251 2'-O)-methyltransferase</fullName>
    </alternativeName>
    <alternativeName>
        <fullName evidence="6">23S rRNA Gm2251 2'-O-methyltransferase</fullName>
    </alternativeName>
</protein>
<evidence type="ECO:0000256" key="3">
    <source>
        <dbReference type="ARBA" id="ARBA00022603"/>
    </source>
</evidence>
<dbReference type="InterPro" id="IPR004441">
    <property type="entry name" value="rRNA_MeTrfase_TrmH"/>
</dbReference>
<dbReference type="AlphaFoldDB" id="A0A451DC46"/>
<keyword evidence="5 6" id="KW-0949">S-adenosyl-L-methionine</keyword>
<evidence type="ECO:0000256" key="5">
    <source>
        <dbReference type="ARBA" id="ARBA00022691"/>
    </source>
</evidence>
<evidence type="ECO:0000313" key="9">
    <source>
        <dbReference type="Proteomes" id="UP000294418"/>
    </source>
</evidence>
<reference evidence="8 9" key="1">
    <citation type="submission" date="2019-02" db="EMBL/GenBank/DDBJ databases">
        <authorList>
            <person name="Manzano-Marin A."/>
            <person name="Manzano-Marin A."/>
        </authorList>
    </citation>
    <scope>NUCLEOTIDE SEQUENCE [LARGE SCALE GENOMIC DNA]</scope>
    <source>
        <strain evidence="8 9">ErCilaricifoliae</strain>
    </source>
</reference>
<accession>A0A451DC46</accession>
<keyword evidence="2 6" id="KW-0698">rRNA processing</keyword>
<feature type="binding site" evidence="6">
    <location>
        <position position="225"/>
    </location>
    <ligand>
        <name>S-adenosyl-L-methionine</name>
        <dbReference type="ChEBI" id="CHEBI:59789"/>
    </ligand>
</feature>
<comment type="catalytic activity">
    <reaction evidence="6">
        <text>guanosine(2251) in 23S rRNA + S-adenosyl-L-methionine = 2'-O-methylguanosine(2251) in 23S rRNA + S-adenosyl-L-homocysteine + H(+)</text>
        <dbReference type="Rhea" id="RHEA:24140"/>
        <dbReference type="Rhea" id="RHEA-COMP:10239"/>
        <dbReference type="Rhea" id="RHEA-COMP:10241"/>
        <dbReference type="ChEBI" id="CHEBI:15378"/>
        <dbReference type="ChEBI" id="CHEBI:57856"/>
        <dbReference type="ChEBI" id="CHEBI:59789"/>
        <dbReference type="ChEBI" id="CHEBI:74269"/>
        <dbReference type="ChEBI" id="CHEBI:74445"/>
        <dbReference type="EC" id="2.1.1.185"/>
    </reaction>
</comment>
<evidence type="ECO:0000256" key="1">
    <source>
        <dbReference type="ARBA" id="ARBA00022490"/>
    </source>
</evidence>
<dbReference type="InterPro" id="IPR029028">
    <property type="entry name" value="Alpha/beta_knot_MTases"/>
</dbReference>
<dbReference type="HAMAP" id="MF_01887">
    <property type="entry name" value="23SrRNA_methyltr_B"/>
    <property type="match status" value="1"/>
</dbReference>
<dbReference type="OrthoDB" id="9785673at2"/>
<evidence type="ECO:0000313" key="8">
    <source>
        <dbReference type="EMBL" id="VFP83990.1"/>
    </source>
</evidence>
<comment type="similarity">
    <text evidence="6">Belongs to the class IV-like SAM-binding methyltransferase superfamily. RNA methyltransferase TrmH family. RlmB subfamily.</text>
</comment>
<feature type="binding site" evidence="6">
    <location>
        <position position="196"/>
    </location>
    <ligand>
        <name>S-adenosyl-L-methionine</name>
        <dbReference type="ChEBI" id="CHEBI:59789"/>
    </ligand>
</feature>
<dbReference type="Pfam" id="PF08032">
    <property type="entry name" value="SpoU_sub_bind"/>
    <property type="match status" value="1"/>
</dbReference>
<dbReference type="SUPFAM" id="SSF75217">
    <property type="entry name" value="alpha/beta knot"/>
    <property type="match status" value="1"/>
</dbReference>
<dbReference type="GO" id="GO:0003723">
    <property type="term" value="F:RNA binding"/>
    <property type="evidence" value="ECO:0007669"/>
    <property type="project" value="InterPro"/>
</dbReference>
<evidence type="ECO:0000256" key="6">
    <source>
        <dbReference type="HAMAP-Rule" id="MF_01887"/>
    </source>
</evidence>
<comment type="subunit">
    <text evidence="6">Homodimer.</text>
</comment>
<sequence length="248" mass="27723">MSQIVFGIHPIQNILENSPQRIKTVLVLKGYHNIRLQHLLQLIKKNKISINLAHRKTLDHQSEGAVHQGIIAYTTPIRQFQEDDLLILLSKLPNPFLLILDGITDPHNLGACIRSAYAAGADVILLPKNHSAKLNSTVIKVASGSAEHIPLIYVTNLARTIRILKKHNIWIIGTTEKANHTLYQSNMQGPIALVMGAEDKGIRRLTYEHCNEIIRIPMYGSVSSLNVSVATGICLYEAMRQRILTQIK</sequence>
<evidence type="ECO:0000256" key="4">
    <source>
        <dbReference type="ARBA" id="ARBA00022679"/>
    </source>
</evidence>
<name>A0A451DC46_9GAMM</name>
<dbReference type="EMBL" id="LR217720">
    <property type="protein sequence ID" value="VFP83990.1"/>
    <property type="molecule type" value="Genomic_DNA"/>
</dbReference>
<comment type="subcellular location">
    <subcellularLocation>
        <location evidence="6">Cytoplasm</location>
    </subcellularLocation>
</comment>